<feature type="transmembrane region" description="Helical" evidence="2">
    <location>
        <begin position="12"/>
        <end position="31"/>
    </location>
</feature>
<dbReference type="AlphaFoldDB" id="F2LVX1"/>
<evidence type="ECO:0000313" key="4">
    <source>
        <dbReference type="Proteomes" id="UP000008139"/>
    </source>
</evidence>
<evidence type="ECO:0000256" key="1">
    <source>
        <dbReference type="SAM" id="MobiDB-lite"/>
    </source>
</evidence>
<reference evidence="4" key="2">
    <citation type="submission" date="2011-03" db="EMBL/GenBank/DDBJ databases">
        <title>The complete genome of Hippea maritima DSM 10411.</title>
        <authorList>
            <consortium name="US DOE Joint Genome Institute (JGI-PGF)"/>
            <person name="Lucas S."/>
            <person name="Copeland A."/>
            <person name="Lapidus A."/>
            <person name="Bruce D."/>
            <person name="Goodwin L."/>
            <person name="Pitluck S."/>
            <person name="Peters L."/>
            <person name="Kyrpides N."/>
            <person name="Mavromatis K."/>
            <person name="Pagani I."/>
            <person name="Ivanova N."/>
            <person name="Mikhailova N."/>
            <person name="Lu M."/>
            <person name="Detter J.C."/>
            <person name="Tapia R."/>
            <person name="Han C."/>
            <person name="Land M."/>
            <person name="Hauser L."/>
            <person name="Markowitz V."/>
            <person name="Cheng J.-F."/>
            <person name="Hugenholtz P."/>
            <person name="Woyke T."/>
            <person name="Wu D."/>
            <person name="Spring S."/>
            <person name="Schroeder M."/>
            <person name="Brambilla E."/>
            <person name="Klenk H.-P."/>
            <person name="Eisen J.A."/>
        </authorList>
    </citation>
    <scope>NUCLEOTIDE SEQUENCE [LARGE SCALE GENOMIC DNA]</scope>
    <source>
        <strain evidence="4">ATCC 700847 / DSM 10411 / MH2</strain>
    </source>
</reference>
<feature type="transmembrane region" description="Helical" evidence="2">
    <location>
        <begin position="43"/>
        <end position="66"/>
    </location>
</feature>
<proteinExistence type="predicted"/>
<sequence length="107" mass="12434">MEKTEVLLDPKWISSFYAIVATAICTLFFTYKGLDFFDAFIKTFFTAVSFYLFGIATAAAVNFYYLEFIKPKEEEESQQEEEQEESQGEQEQETQQQEESEAETESV</sequence>
<dbReference type="Proteomes" id="UP000008139">
    <property type="component" value="Chromosome"/>
</dbReference>
<dbReference type="EMBL" id="CP002606">
    <property type="protein sequence ID" value="AEA33905.1"/>
    <property type="molecule type" value="Genomic_DNA"/>
</dbReference>
<name>F2LVX1_HIPMA</name>
<dbReference type="eggNOG" id="ENOG5032QQP">
    <property type="taxonomic scope" value="Bacteria"/>
</dbReference>
<dbReference type="RefSeq" id="WP_013681946.1">
    <property type="nucleotide sequence ID" value="NC_015318.1"/>
</dbReference>
<keyword evidence="2" id="KW-0472">Membrane</keyword>
<dbReference type="HOGENOM" id="CLU_2206415_0_0_7"/>
<dbReference type="InParanoid" id="F2LVX1"/>
<keyword evidence="2" id="KW-1133">Transmembrane helix</keyword>
<organism evidence="3 4">
    <name type="scientific">Hippea maritima (strain ATCC 700847 / DSM 10411 / MH2)</name>
    <dbReference type="NCBI Taxonomy" id="760142"/>
    <lineage>
        <taxon>Bacteria</taxon>
        <taxon>Pseudomonadati</taxon>
        <taxon>Campylobacterota</taxon>
        <taxon>Desulfurellia</taxon>
        <taxon>Desulfurellales</taxon>
        <taxon>Hippeaceae</taxon>
        <taxon>Hippea</taxon>
    </lineage>
</organism>
<reference evidence="3 4" key="1">
    <citation type="journal article" date="2011" name="Stand. Genomic Sci.">
        <title>Complete genome sequence of the thermophilic sulfur-reducer Hippea maritima type strain (MH(2)).</title>
        <authorList>
            <person name="Huntemann M."/>
            <person name="Lu M."/>
            <person name="Nolan M."/>
            <person name="Lapidus A."/>
            <person name="Lucas S."/>
            <person name="Hammon N."/>
            <person name="Deshpande S."/>
            <person name="Cheng J.F."/>
            <person name="Tapia R."/>
            <person name="Han C."/>
            <person name="Goodwin L."/>
            <person name="Pitluck S."/>
            <person name="Liolios K."/>
            <person name="Pagani I."/>
            <person name="Ivanova N."/>
            <person name="Ovchinikova G."/>
            <person name="Pati A."/>
            <person name="Chen A."/>
            <person name="Palaniappan K."/>
            <person name="Land M."/>
            <person name="Hauser L."/>
            <person name="Jeffries C.D."/>
            <person name="Detter J.C."/>
            <person name="Brambilla E.M."/>
            <person name="Rohde M."/>
            <person name="Spring S."/>
            <person name="Goker M."/>
            <person name="Woyke T."/>
            <person name="Bristow J."/>
            <person name="Eisen J.A."/>
            <person name="Markowitz V."/>
            <person name="Hugenholtz P."/>
            <person name="Kyrpides N.C."/>
            <person name="Klenk H.P."/>
            <person name="Mavromatis K."/>
        </authorList>
    </citation>
    <scope>NUCLEOTIDE SEQUENCE [LARGE SCALE GENOMIC DNA]</scope>
    <source>
        <strain evidence="4">ATCC 700847 / DSM 10411 / MH2</strain>
    </source>
</reference>
<keyword evidence="2" id="KW-0812">Transmembrane</keyword>
<evidence type="ECO:0000313" key="3">
    <source>
        <dbReference type="EMBL" id="AEA33905.1"/>
    </source>
</evidence>
<keyword evidence="4" id="KW-1185">Reference proteome</keyword>
<protein>
    <submittedName>
        <fullName evidence="3">Uncharacterized protein</fullName>
    </submittedName>
</protein>
<dbReference type="OrthoDB" id="5521840at2"/>
<accession>F2LVX1</accession>
<gene>
    <name evidence="3" type="ordered locus">Hipma_0936</name>
</gene>
<feature type="region of interest" description="Disordered" evidence="1">
    <location>
        <begin position="74"/>
        <end position="107"/>
    </location>
</feature>
<dbReference type="STRING" id="760142.Hipma_0936"/>
<dbReference type="KEGG" id="hmr:Hipma_0936"/>
<evidence type="ECO:0000256" key="2">
    <source>
        <dbReference type="SAM" id="Phobius"/>
    </source>
</evidence>